<dbReference type="Proteomes" id="UP001595841">
    <property type="component" value="Unassembled WGS sequence"/>
</dbReference>
<dbReference type="RefSeq" id="WP_379763273.1">
    <property type="nucleotide sequence ID" value="NZ_JBHSCL010000004.1"/>
</dbReference>
<organism evidence="3 4">
    <name type="scientific">Flagellimonas marina</name>
    <dbReference type="NCBI Taxonomy" id="1775168"/>
    <lineage>
        <taxon>Bacteria</taxon>
        <taxon>Pseudomonadati</taxon>
        <taxon>Bacteroidota</taxon>
        <taxon>Flavobacteriia</taxon>
        <taxon>Flavobacteriales</taxon>
        <taxon>Flavobacteriaceae</taxon>
        <taxon>Flagellimonas</taxon>
    </lineage>
</organism>
<evidence type="ECO:0000256" key="1">
    <source>
        <dbReference type="SAM" id="MobiDB-lite"/>
    </source>
</evidence>
<reference evidence="4" key="1">
    <citation type="journal article" date="2019" name="Int. J. Syst. Evol. Microbiol.">
        <title>The Global Catalogue of Microorganisms (GCM) 10K type strain sequencing project: providing services to taxonomists for standard genome sequencing and annotation.</title>
        <authorList>
            <consortium name="The Broad Institute Genomics Platform"/>
            <consortium name="The Broad Institute Genome Sequencing Center for Infectious Disease"/>
            <person name="Wu L."/>
            <person name="Ma J."/>
        </authorList>
    </citation>
    <scope>NUCLEOTIDE SEQUENCE [LARGE SCALE GENOMIC DNA]</scope>
    <source>
        <strain evidence="4">CGMCC 1.15774</strain>
    </source>
</reference>
<dbReference type="EMBL" id="JBHSCL010000004">
    <property type="protein sequence ID" value="MFC4219937.1"/>
    <property type="molecule type" value="Genomic_DNA"/>
</dbReference>
<evidence type="ECO:0000256" key="2">
    <source>
        <dbReference type="SAM" id="SignalP"/>
    </source>
</evidence>
<name>A0ABV8PIR5_9FLAO</name>
<feature type="chain" id="PRO_5046516833" evidence="2">
    <location>
        <begin position="23"/>
        <end position="236"/>
    </location>
</feature>
<dbReference type="PROSITE" id="PS51257">
    <property type="entry name" value="PROKAR_LIPOPROTEIN"/>
    <property type="match status" value="1"/>
</dbReference>
<feature type="signal peptide" evidence="2">
    <location>
        <begin position="1"/>
        <end position="22"/>
    </location>
</feature>
<keyword evidence="2" id="KW-0732">Signal</keyword>
<proteinExistence type="predicted"/>
<evidence type="ECO:0000313" key="3">
    <source>
        <dbReference type="EMBL" id="MFC4219937.1"/>
    </source>
</evidence>
<protein>
    <submittedName>
        <fullName evidence="3">Collagen-like protein</fullName>
    </submittedName>
</protein>
<accession>A0ABV8PIR5</accession>
<gene>
    <name evidence="3" type="ORF">ACFOWS_07325</name>
</gene>
<feature type="region of interest" description="Disordered" evidence="1">
    <location>
        <begin position="31"/>
        <end position="51"/>
    </location>
</feature>
<comment type="caution">
    <text evidence="3">The sequence shown here is derived from an EMBL/GenBank/DDBJ whole genome shotgun (WGS) entry which is preliminary data.</text>
</comment>
<sequence>MKLQRISMLGCMVATMALIASCSGEDGAVGPVGPAGPTGQVGPTGPTGDAGADSADGADGINCWDLNGDGVNDPEEDINGDEVFDALDCQGEDGEGGQGTTAERIIVDTSDITGGENPVELNVPEMTQEVLDTHVVLAYLSDGTDYYSIPGRVNLLTEHEFSTFITEGILRIREYTGQGWNTIFTEVHIILIPTTTAEPSAPTISKSPAEVKASLKSIGVDASDYKEVVRYFGLDQ</sequence>
<evidence type="ECO:0000313" key="4">
    <source>
        <dbReference type="Proteomes" id="UP001595841"/>
    </source>
</evidence>
<keyword evidence="4" id="KW-1185">Reference proteome</keyword>